<evidence type="ECO:0000313" key="3">
    <source>
        <dbReference type="Proteomes" id="UP000077763"/>
    </source>
</evidence>
<evidence type="ECO:0000259" key="1">
    <source>
        <dbReference type="Pfam" id="PF05729"/>
    </source>
</evidence>
<protein>
    <recommendedName>
        <fullName evidence="1">NACHT domain-containing protein</fullName>
    </recommendedName>
</protein>
<organism evidence="2 3">
    <name type="scientific">Methylomonas methanica</name>
    <dbReference type="NCBI Taxonomy" id="421"/>
    <lineage>
        <taxon>Bacteria</taxon>
        <taxon>Pseudomonadati</taxon>
        <taxon>Pseudomonadota</taxon>
        <taxon>Gammaproteobacteria</taxon>
        <taxon>Methylococcales</taxon>
        <taxon>Methylococcaceae</taxon>
        <taxon>Methylomonas</taxon>
    </lineage>
</organism>
<dbReference type="PANTHER" id="PTHR46844">
    <property type="entry name" value="SLR5058 PROTEIN"/>
    <property type="match status" value="1"/>
</dbReference>
<evidence type="ECO:0000313" key="2">
    <source>
        <dbReference type="EMBL" id="OAI06077.1"/>
    </source>
</evidence>
<sequence length="908" mass="104005">MTIEISAILFELVKKLVFEAISKKVQVSIEPFLTRRKIESRIDDSIAQVVEQLVPFFESERVSENHRKILITTCESELTLILKTPQDFFAASLDGQKLFDQRYADGQLPKDILDEGLKDLYALVFPQIANLVCMYPPAVEAWKIEGFRDNFRRLDDIATTLGTVAKNMDTLLSRDISVADGLLIRVRQSLAQRVEFQLDLTGLRGDRPDAVPIEQCFVIPELGNIVEETAEHSIHKKLIKIGTESEITNTFTVPAFRGLVIGAPGSGKSTWSRWLQKLRLTQNEPRLAMLIRLRELVKQQNIPSYLDLVREAAGTHLRDEVSPITVREWCQSGVITLILDGFDEVPPAKRDSILQWIIDLGSAVENAGVILTSRPLTSTHLDQLSQTWNRWELQPFDEPRVIDYITRWYTHAPLLAGKAHNIDANELARLWLHDPVLHPLVGSPLMLATLLMVHHMDGELPRGRAKLYERYIDGMLGLWDSRWGIPSAIDLTPDIKTKIFTRLALHLHLTENEQLGDEEIRQWFTAVLPTLGCNCTPNLVIDHLRERTGLLIGPGTWSFVHKSVGEFLVAAAIRDGDQTDDSGQRIDRLRLFAERHNDRWNTVLFFWAGLTAPGDLQSFIERVIEEPELEDFVLALSLIYDQLLPHRLSESWLTNHLLDLFNKKLEIKIEKNSQTRFICSPLPKDINGLAEVPFDPYLRTLYGVDIRQAVWECLSSSLINWSQVNECHESILLIIWLFFITEPKSVEDLRSALSVSTRPNNLPSEWILFALTWGLDEAAREKSGVSLAQYIDLLHECIPERSGQLVFFLMGLLTSSQQWNHVTLENQHHFFQNLLQAIEFNNLEKIDLNWLQLTREYTSFPDEKNTFDLLEEFLNSLNNISDSYSIEDNTLINVRNFTVELKELRDRV</sequence>
<dbReference type="Gene3D" id="3.40.50.300">
    <property type="entry name" value="P-loop containing nucleotide triphosphate hydrolases"/>
    <property type="match status" value="1"/>
</dbReference>
<reference evidence="2 3" key="1">
    <citation type="submission" date="2016-03" db="EMBL/GenBank/DDBJ databases">
        <authorList>
            <person name="Ploux O."/>
        </authorList>
    </citation>
    <scope>NUCLEOTIDE SEQUENCE [LARGE SCALE GENOMIC DNA]</scope>
    <source>
        <strain evidence="2 3">R-45371</strain>
    </source>
</reference>
<proteinExistence type="predicted"/>
<dbReference type="PANTHER" id="PTHR46844:SF1">
    <property type="entry name" value="SLR5058 PROTEIN"/>
    <property type="match status" value="1"/>
</dbReference>
<dbReference type="SUPFAM" id="SSF52540">
    <property type="entry name" value="P-loop containing nucleoside triphosphate hydrolases"/>
    <property type="match status" value="1"/>
</dbReference>
<feature type="domain" description="NACHT" evidence="1">
    <location>
        <begin position="259"/>
        <end position="411"/>
    </location>
</feature>
<dbReference type="Proteomes" id="UP000077763">
    <property type="component" value="Unassembled WGS sequence"/>
</dbReference>
<accession>A0A177MJU3</accession>
<dbReference type="InterPro" id="IPR027417">
    <property type="entry name" value="P-loop_NTPase"/>
</dbReference>
<comment type="caution">
    <text evidence="2">The sequence shown here is derived from an EMBL/GenBank/DDBJ whole genome shotgun (WGS) entry which is preliminary data.</text>
</comment>
<dbReference type="RefSeq" id="WP_064036222.1">
    <property type="nucleotide sequence ID" value="NZ_LUUH01000038.1"/>
</dbReference>
<dbReference type="InterPro" id="IPR007111">
    <property type="entry name" value="NACHT_NTPase"/>
</dbReference>
<dbReference type="AlphaFoldDB" id="A0A177MJU3"/>
<name>A0A177MJU3_METMH</name>
<gene>
    <name evidence="2" type="ORF">A1353_10360</name>
</gene>
<dbReference type="EMBL" id="LUUH01000038">
    <property type="protein sequence ID" value="OAI06077.1"/>
    <property type="molecule type" value="Genomic_DNA"/>
</dbReference>
<dbReference type="Pfam" id="PF05729">
    <property type="entry name" value="NACHT"/>
    <property type="match status" value="1"/>
</dbReference>